<evidence type="ECO:0000259" key="7">
    <source>
        <dbReference type="PROSITE" id="PS51293"/>
    </source>
</evidence>
<dbReference type="PROSITE" id="PS50090">
    <property type="entry name" value="MYB_LIKE"/>
    <property type="match status" value="3"/>
</dbReference>
<dbReference type="InterPro" id="IPR051575">
    <property type="entry name" value="Myb-like_DNA-bd"/>
</dbReference>
<evidence type="ECO:0000256" key="2">
    <source>
        <dbReference type="ARBA" id="ARBA00023125"/>
    </source>
</evidence>
<dbReference type="GO" id="GO:0019185">
    <property type="term" value="C:snRNA-activating protein complex"/>
    <property type="evidence" value="ECO:0007669"/>
    <property type="project" value="TreeGrafter"/>
</dbReference>
<feature type="domain" description="HTH myb-type" evidence="8">
    <location>
        <begin position="1"/>
        <end position="55"/>
    </location>
</feature>
<feature type="compositionally biased region" description="Polar residues" evidence="5">
    <location>
        <begin position="162"/>
        <end position="171"/>
    </location>
</feature>
<dbReference type="Pfam" id="PF13921">
    <property type="entry name" value="Myb_DNA-bind_6"/>
    <property type="match status" value="1"/>
</dbReference>
<keyword evidence="1" id="KW-0805">Transcription regulation</keyword>
<feature type="region of interest" description="Disordered" evidence="5">
    <location>
        <begin position="161"/>
        <end position="207"/>
    </location>
</feature>
<comment type="caution">
    <text evidence="9">The sequence shown here is derived from an EMBL/GenBank/DDBJ whole genome shotgun (WGS) entry which is preliminary data.</text>
</comment>
<keyword evidence="3" id="KW-0804">Transcription</keyword>
<dbReference type="InterPro" id="IPR001005">
    <property type="entry name" value="SANT/Myb"/>
</dbReference>
<gene>
    <name evidence="9" type="ORF">ARAM_002433</name>
</gene>
<feature type="domain" description="HTH myb-type" evidence="8">
    <location>
        <begin position="115"/>
        <end position="162"/>
    </location>
</feature>
<keyword evidence="10" id="KW-1185">Reference proteome</keyword>
<evidence type="ECO:0000256" key="4">
    <source>
        <dbReference type="ARBA" id="ARBA00023242"/>
    </source>
</evidence>
<dbReference type="Proteomes" id="UP000034291">
    <property type="component" value="Unassembled WGS sequence"/>
</dbReference>
<sequence length="438" mass="48717">MAQARRKWAPEEDARLRELVQTAIEQSSPILWCEIAKGIPGRSNKDCRRRWHNSLARGLSKGFWTESEDERLWNAVRKHGKKWAQVAQEVRTRNSDQCSSHWSQTLNPDIDFSDWTWQEDETLLQATERLGTNWAMIAAKHLPTRTTLALRNRYNALRKKISNNNRQSSCNPKGRHLTASLSRQKGQRRSSVAVKGGMEDDEDDGNYAQIDLDDSDDLKTSDEDHFSSVTGSNADLMELQDLSSPSLALPEYAQYPVYQASKLSSTPEFTVPFDTDLDLGNYDHHTSLDTMLATLHPPAAAAAAASSFTIPDRENFMNVAHAYPPSDLSAIYPPGQIMPAHNAGIRPLDNQPQVARKDTNPVALLSSLESLPPCDPACQPLTALEPSEIPSQPLQHASINVVCTSQQLSHIMGAVVGIANSVTLKLEHRTIRNEALDQ</sequence>
<dbReference type="GO" id="GO:0042796">
    <property type="term" value="P:snRNA transcription by RNA polymerase III"/>
    <property type="evidence" value="ECO:0007669"/>
    <property type="project" value="TreeGrafter"/>
</dbReference>
<evidence type="ECO:0000256" key="3">
    <source>
        <dbReference type="ARBA" id="ARBA00023163"/>
    </source>
</evidence>
<dbReference type="InterPro" id="IPR017930">
    <property type="entry name" value="Myb_dom"/>
</dbReference>
<dbReference type="PANTHER" id="PTHR46621:SF1">
    <property type="entry name" value="SNRNA-ACTIVATING PROTEIN COMPLEX SUBUNIT 4"/>
    <property type="match status" value="1"/>
</dbReference>
<dbReference type="Gene3D" id="1.10.10.60">
    <property type="entry name" value="Homeodomain-like"/>
    <property type="match status" value="3"/>
</dbReference>
<keyword evidence="2" id="KW-0238">DNA-binding</keyword>
<dbReference type="GO" id="GO:0001006">
    <property type="term" value="F:RNA polymerase III type 3 promoter sequence-specific DNA binding"/>
    <property type="evidence" value="ECO:0007669"/>
    <property type="project" value="TreeGrafter"/>
</dbReference>
<evidence type="ECO:0000256" key="5">
    <source>
        <dbReference type="SAM" id="MobiDB-lite"/>
    </source>
</evidence>
<evidence type="ECO:0000313" key="10">
    <source>
        <dbReference type="Proteomes" id="UP000034291"/>
    </source>
</evidence>
<dbReference type="PROSITE" id="PS51293">
    <property type="entry name" value="SANT"/>
    <property type="match status" value="1"/>
</dbReference>
<dbReference type="SMART" id="SM00717">
    <property type="entry name" value="SANT"/>
    <property type="match status" value="3"/>
</dbReference>
<protein>
    <submittedName>
        <fullName evidence="9">Uncharacterized protein</fullName>
    </submittedName>
</protein>
<evidence type="ECO:0000313" key="9">
    <source>
        <dbReference type="EMBL" id="KKK20309.1"/>
    </source>
</evidence>
<dbReference type="CDD" id="cd00167">
    <property type="entry name" value="SANT"/>
    <property type="match status" value="3"/>
</dbReference>
<evidence type="ECO:0000259" key="8">
    <source>
        <dbReference type="PROSITE" id="PS51294"/>
    </source>
</evidence>
<dbReference type="AlphaFoldDB" id="A0A0F8UL38"/>
<evidence type="ECO:0000259" key="6">
    <source>
        <dbReference type="PROSITE" id="PS50090"/>
    </source>
</evidence>
<evidence type="ECO:0000256" key="1">
    <source>
        <dbReference type="ARBA" id="ARBA00023015"/>
    </source>
</evidence>
<feature type="domain" description="HTH myb-type" evidence="8">
    <location>
        <begin position="56"/>
        <end position="110"/>
    </location>
</feature>
<proteinExistence type="predicted"/>
<feature type="compositionally biased region" description="Basic and acidic residues" evidence="5">
    <location>
        <begin position="217"/>
        <end position="226"/>
    </location>
</feature>
<accession>A0A0F8UL38</accession>
<feature type="domain" description="Myb-like" evidence="6">
    <location>
        <begin position="1"/>
        <end position="55"/>
    </location>
</feature>
<dbReference type="Pfam" id="PF00249">
    <property type="entry name" value="Myb_DNA-binding"/>
    <property type="match status" value="1"/>
</dbReference>
<name>A0A0F8UL38_9EURO</name>
<dbReference type="EMBL" id="JZBS01002061">
    <property type="protein sequence ID" value="KKK20309.1"/>
    <property type="molecule type" value="Genomic_DNA"/>
</dbReference>
<feature type="domain" description="Myb-like" evidence="6">
    <location>
        <begin position="56"/>
        <end position="106"/>
    </location>
</feature>
<dbReference type="GO" id="GO:0042795">
    <property type="term" value="P:snRNA transcription by RNA polymerase II"/>
    <property type="evidence" value="ECO:0007669"/>
    <property type="project" value="TreeGrafter"/>
</dbReference>
<dbReference type="SUPFAM" id="SSF46689">
    <property type="entry name" value="Homeodomain-like"/>
    <property type="match status" value="2"/>
</dbReference>
<feature type="domain" description="Myb-like" evidence="6">
    <location>
        <begin position="107"/>
        <end position="158"/>
    </location>
</feature>
<dbReference type="OrthoDB" id="2143914at2759"/>
<keyword evidence="4" id="KW-0539">Nucleus</keyword>
<dbReference type="GO" id="GO:0000978">
    <property type="term" value="F:RNA polymerase II cis-regulatory region sequence-specific DNA binding"/>
    <property type="evidence" value="ECO:0007669"/>
    <property type="project" value="TreeGrafter"/>
</dbReference>
<organism evidence="9 10">
    <name type="scientific">Aspergillus rambellii</name>
    <dbReference type="NCBI Taxonomy" id="308745"/>
    <lineage>
        <taxon>Eukaryota</taxon>
        <taxon>Fungi</taxon>
        <taxon>Dikarya</taxon>
        <taxon>Ascomycota</taxon>
        <taxon>Pezizomycotina</taxon>
        <taxon>Eurotiomycetes</taxon>
        <taxon>Eurotiomycetidae</taxon>
        <taxon>Eurotiales</taxon>
        <taxon>Aspergillaceae</taxon>
        <taxon>Aspergillus</taxon>
        <taxon>Aspergillus subgen. Nidulantes</taxon>
    </lineage>
</organism>
<dbReference type="InterPro" id="IPR009057">
    <property type="entry name" value="Homeodomain-like_sf"/>
</dbReference>
<dbReference type="STRING" id="308745.A0A0F8UL38"/>
<reference evidence="9 10" key="1">
    <citation type="submission" date="2015-02" db="EMBL/GenBank/DDBJ databases">
        <title>Draft Genome Sequences of Two Closely-Related Aflatoxigenic Aspergillus Species Obtained from the Cote d'Ivoire.</title>
        <authorList>
            <person name="Moore G.G."/>
            <person name="Beltz S.B."/>
            <person name="Mack B.M."/>
        </authorList>
    </citation>
    <scope>NUCLEOTIDE SEQUENCE [LARGE SCALE GENOMIC DNA]</scope>
    <source>
        <strain evidence="9 10">SRRC1468</strain>
    </source>
</reference>
<feature type="region of interest" description="Disordered" evidence="5">
    <location>
        <begin position="212"/>
        <end position="231"/>
    </location>
</feature>
<feature type="domain" description="SANT" evidence="7">
    <location>
        <begin position="64"/>
        <end position="98"/>
    </location>
</feature>
<dbReference type="PANTHER" id="PTHR46621">
    <property type="entry name" value="SNRNA-ACTIVATING PROTEIN COMPLEX SUBUNIT 4"/>
    <property type="match status" value="1"/>
</dbReference>
<dbReference type="PROSITE" id="PS51294">
    <property type="entry name" value="HTH_MYB"/>
    <property type="match status" value="3"/>
</dbReference>
<dbReference type="InterPro" id="IPR017884">
    <property type="entry name" value="SANT_dom"/>
</dbReference>